<dbReference type="InterPro" id="IPR050453">
    <property type="entry name" value="LIM_Homeobox_TF"/>
</dbReference>
<dbReference type="GO" id="GO:0030182">
    <property type="term" value="P:neuron differentiation"/>
    <property type="evidence" value="ECO:0007669"/>
    <property type="project" value="TreeGrafter"/>
</dbReference>
<dbReference type="GO" id="GO:0008270">
    <property type="term" value="F:zinc ion binding"/>
    <property type="evidence" value="ECO:0007669"/>
    <property type="project" value="InterPro"/>
</dbReference>
<keyword evidence="5" id="KW-0238">DNA-binding</keyword>
<dbReference type="WBParaSite" id="ECPE_0000315401-mRNA-1">
    <property type="protein sequence ID" value="ECPE_0000315401-mRNA-1"/>
    <property type="gene ID" value="ECPE_0000315401"/>
</dbReference>
<dbReference type="Gene3D" id="2.10.110.10">
    <property type="entry name" value="Cysteine Rich Protein"/>
    <property type="match status" value="2"/>
</dbReference>
<evidence type="ECO:0000256" key="3">
    <source>
        <dbReference type="ARBA" id="ARBA00022833"/>
    </source>
</evidence>
<keyword evidence="3 8" id="KW-0862">Zinc</keyword>
<accession>A0A183A866</accession>
<feature type="domain" description="LIM zinc-binding" evidence="10">
    <location>
        <begin position="45"/>
        <end position="108"/>
    </location>
</feature>
<keyword evidence="4 8" id="KW-0440">LIM domain</keyword>
<dbReference type="Proteomes" id="UP000272942">
    <property type="component" value="Unassembled WGS sequence"/>
</dbReference>
<keyword evidence="7" id="KW-0539">Nucleus</keyword>
<sequence>MQVLDQHWHTACLKCMDCGIYLSDKCFIRTDEVYCKTDFFRRFGTKCAGCEKGIPPSEVVRTAQSNVYHMDCFVCVVCDRMLNTGDEFYLLRDRKLMCKFDFEAAKARAIRFYPLQARHSNESRGWSKRGFRFVLNIYVFTWYSAKEKRLKKDAGRHLWAISNSVLLDASMDTLGAFRSGTARELGEHEPSSKRLSETYSFADDSISGDGYTSRDDLQQDGLSDNDSLYSEDPDNSGESELITGADHLMPDKYSQPLTPNDASLEANPSAIEQTTNSCHTSADLGPRWATHTLKPICGTRTPGTSDLDPRGTELPLPAFLSQMHGITQSSDSIKPYGVGWDSAQCKPSVLLPNTGPDFSFGQTYQLPRVSSRNLISLPYTDGLNGTTPSVSETPLTSTNTGLPVKPFSLAPVYPTAPFWSSVI</sequence>
<organism evidence="13">
    <name type="scientific">Echinostoma caproni</name>
    <dbReference type="NCBI Taxonomy" id="27848"/>
    <lineage>
        <taxon>Eukaryota</taxon>
        <taxon>Metazoa</taxon>
        <taxon>Spiralia</taxon>
        <taxon>Lophotrochozoa</taxon>
        <taxon>Platyhelminthes</taxon>
        <taxon>Trematoda</taxon>
        <taxon>Digenea</taxon>
        <taxon>Plagiorchiida</taxon>
        <taxon>Echinostomata</taxon>
        <taxon>Echinostomatoidea</taxon>
        <taxon>Echinostomatidae</taxon>
        <taxon>Echinostoma</taxon>
    </lineage>
</organism>
<dbReference type="InterPro" id="IPR049594">
    <property type="entry name" value="Lhx3/4-like_LIM2"/>
</dbReference>
<evidence type="ECO:0000256" key="4">
    <source>
        <dbReference type="ARBA" id="ARBA00023038"/>
    </source>
</evidence>
<keyword evidence="12" id="KW-1185">Reference proteome</keyword>
<dbReference type="PROSITE" id="PS50023">
    <property type="entry name" value="LIM_DOMAIN_2"/>
    <property type="match status" value="1"/>
</dbReference>
<reference evidence="11 12" key="2">
    <citation type="submission" date="2018-11" db="EMBL/GenBank/DDBJ databases">
        <authorList>
            <consortium name="Pathogen Informatics"/>
        </authorList>
    </citation>
    <scope>NUCLEOTIDE SEQUENCE [LARGE SCALE GENOMIC DNA]</scope>
    <source>
        <strain evidence="11 12">Egypt</strain>
    </source>
</reference>
<evidence type="ECO:0000313" key="11">
    <source>
        <dbReference type="EMBL" id="VDP68557.1"/>
    </source>
</evidence>
<dbReference type="FunFam" id="2.10.110.10:FF:000032">
    <property type="entry name" value="LIM/homeobox protein Lhx3"/>
    <property type="match status" value="1"/>
</dbReference>
<evidence type="ECO:0000256" key="2">
    <source>
        <dbReference type="ARBA" id="ARBA00022723"/>
    </source>
</evidence>
<dbReference type="Pfam" id="PF00412">
    <property type="entry name" value="LIM"/>
    <property type="match status" value="2"/>
</dbReference>
<evidence type="ECO:0000256" key="6">
    <source>
        <dbReference type="ARBA" id="ARBA00023155"/>
    </source>
</evidence>
<dbReference type="AlphaFoldDB" id="A0A183A866"/>
<gene>
    <name evidence="11" type="ORF">ECPE_LOCUS3151</name>
</gene>
<comment type="subcellular location">
    <subcellularLocation>
        <location evidence="1">Nucleus</location>
    </subcellularLocation>
</comment>
<dbReference type="GO" id="GO:0000977">
    <property type="term" value="F:RNA polymerase II transcription regulatory region sequence-specific DNA binding"/>
    <property type="evidence" value="ECO:0007669"/>
    <property type="project" value="TreeGrafter"/>
</dbReference>
<protein>
    <submittedName>
        <fullName evidence="13">LIM zinc-binding domain-containing protein</fullName>
    </submittedName>
</protein>
<dbReference type="PANTHER" id="PTHR24208:SF128">
    <property type="entry name" value="LIM3, ISOFORM G"/>
    <property type="match status" value="1"/>
</dbReference>
<evidence type="ECO:0000256" key="7">
    <source>
        <dbReference type="ARBA" id="ARBA00023242"/>
    </source>
</evidence>
<dbReference type="SUPFAM" id="SSF57716">
    <property type="entry name" value="Glucocorticoid receptor-like (DNA-binding domain)"/>
    <property type="match status" value="1"/>
</dbReference>
<dbReference type="GO" id="GO:0000981">
    <property type="term" value="F:DNA-binding transcription factor activity, RNA polymerase II-specific"/>
    <property type="evidence" value="ECO:0007669"/>
    <property type="project" value="TreeGrafter"/>
</dbReference>
<dbReference type="GO" id="GO:0005634">
    <property type="term" value="C:nucleus"/>
    <property type="evidence" value="ECO:0007669"/>
    <property type="project" value="UniProtKB-SubCell"/>
</dbReference>
<dbReference type="PROSITE" id="PS00478">
    <property type="entry name" value="LIM_DOMAIN_1"/>
    <property type="match status" value="1"/>
</dbReference>
<evidence type="ECO:0000313" key="13">
    <source>
        <dbReference type="WBParaSite" id="ECPE_0000315401-mRNA-1"/>
    </source>
</evidence>
<evidence type="ECO:0000256" key="9">
    <source>
        <dbReference type="SAM" id="MobiDB-lite"/>
    </source>
</evidence>
<evidence type="ECO:0000256" key="5">
    <source>
        <dbReference type="ARBA" id="ARBA00023125"/>
    </source>
</evidence>
<dbReference type="EMBL" id="UZAN01040133">
    <property type="protein sequence ID" value="VDP68557.1"/>
    <property type="molecule type" value="Genomic_DNA"/>
</dbReference>
<evidence type="ECO:0000256" key="1">
    <source>
        <dbReference type="ARBA" id="ARBA00004123"/>
    </source>
</evidence>
<name>A0A183A866_9TREM</name>
<proteinExistence type="predicted"/>
<evidence type="ECO:0000313" key="12">
    <source>
        <dbReference type="Proteomes" id="UP000272942"/>
    </source>
</evidence>
<dbReference type="OrthoDB" id="10068367at2759"/>
<dbReference type="InterPro" id="IPR001781">
    <property type="entry name" value="Znf_LIM"/>
</dbReference>
<feature type="region of interest" description="Disordered" evidence="9">
    <location>
        <begin position="209"/>
        <end position="242"/>
    </location>
</feature>
<dbReference type="PANTHER" id="PTHR24208">
    <property type="entry name" value="LIM/HOMEOBOX PROTEIN LHX"/>
    <property type="match status" value="1"/>
</dbReference>
<keyword evidence="6" id="KW-0371">Homeobox</keyword>
<dbReference type="SMART" id="SM00132">
    <property type="entry name" value="LIM"/>
    <property type="match status" value="2"/>
</dbReference>
<evidence type="ECO:0000259" key="10">
    <source>
        <dbReference type="PROSITE" id="PS50023"/>
    </source>
</evidence>
<dbReference type="CDD" id="cd09376">
    <property type="entry name" value="LIM2_Lhx3_Lhx4"/>
    <property type="match status" value="1"/>
</dbReference>
<keyword evidence="2 8" id="KW-0479">Metal-binding</keyword>
<reference evidence="13" key="1">
    <citation type="submission" date="2016-06" db="UniProtKB">
        <authorList>
            <consortium name="WormBaseParasite"/>
        </authorList>
    </citation>
    <scope>IDENTIFICATION</scope>
</reference>
<evidence type="ECO:0000256" key="8">
    <source>
        <dbReference type="PROSITE-ProRule" id="PRU00125"/>
    </source>
</evidence>